<dbReference type="SUPFAM" id="SSF52540">
    <property type="entry name" value="P-loop containing nucleoside triphosphate hydrolases"/>
    <property type="match status" value="1"/>
</dbReference>
<dbReference type="GeneID" id="95987416"/>
<dbReference type="Gene3D" id="1.10.8.60">
    <property type="match status" value="1"/>
</dbReference>
<dbReference type="Gene3D" id="3.40.50.300">
    <property type="entry name" value="P-loop containing nucleotide triphosphate hydrolases"/>
    <property type="match status" value="1"/>
</dbReference>
<feature type="compositionally biased region" description="Basic and acidic residues" evidence="2">
    <location>
        <begin position="217"/>
        <end position="229"/>
    </location>
</feature>
<dbReference type="Pfam" id="PF00004">
    <property type="entry name" value="AAA"/>
    <property type="match status" value="1"/>
</dbReference>
<evidence type="ECO:0000256" key="2">
    <source>
        <dbReference type="SAM" id="MobiDB-lite"/>
    </source>
</evidence>
<dbReference type="InterPro" id="IPR027417">
    <property type="entry name" value="P-loop_NTPase"/>
</dbReference>
<gene>
    <name evidence="4" type="primary">CDC6</name>
    <name evidence="4" type="ORF">Q8F55_006373</name>
</gene>
<feature type="region of interest" description="Disordered" evidence="2">
    <location>
        <begin position="187"/>
        <end position="307"/>
    </location>
</feature>
<dbReference type="Proteomes" id="UP001565368">
    <property type="component" value="Unassembled WGS sequence"/>
</dbReference>
<comment type="caution">
    <text evidence="4">The sequence shown here is derived from an EMBL/GenBank/DDBJ whole genome shotgun (WGS) entry which is preliminary data.</text>
</comment>
<sequence length="887" mass="91715">MAPSTKRTRASADAEDAASDPITPTATPPPARTAPPAAGPPPPRPPRRRPLPTALAPPTPGTPAHPSPASSAAASPRPPSRPSSTTPSRTSTPSRAAPSTTPLRSRPPSTRARLALAPTPEGTPTRAPLTRSASLFSPAARGANTPPDNVAGFVAAAPVGSGQRGGTAVLTRAASMSAVPSAAALKDAVGAGGGGVPPVKGGSDDIGIGGPSRRWGKGKENVPPPKDENAAAEGSRKRVRVSRRESSSTPGRTRSASVASVRSETASIASVGPSSSSSRPSSWAARTPSCLPSPSPSPSTATSMSFDRFESPQTDSLDIIEVLDDAGVMDVDDDSDTDVELDTTPTKKGKGVSKRVLAARARAGIRPQATTGVVVETSPVNTELANAVEMISVRGRRSSHATISPERENASDDASPRTFSNAYRALKASLRLSSAQAAPQHSATSAIVGRDDEKAVLHSYLSLVSSADVGMYISGPPGTGKTALTTALGRELALNGWRVVEVGVMGLRAADVWSRLGDELGCGKSEVDVAAYLKAVKQNVFIILDELDSLLPPPPGMPSAATSHTLSRLFSLPLLSSSGRMVKLVGISNTLDLTVRANLVLPDGARPQVLPFKAYGALEMTNIVSARLAAASEGPEAAQVDGNAAQLLCRKVEAQNGDLRMCLGVLSDAVSLAEAEWVKKNAGAETPRPLVKVSMPHVLKAFQSHTSKLRAAAGSSSTGSASPTTHKIRSVPLQGRMVLVSLLVFILRTRTGLAPCPNGTASDTLTASTLYATYVHLLSHDASPFPPSPESDYRDLVSNLETLGLVSLTQDGRRARSLASGPSPRIELCVREAEVKDGLGLGVKGGVGLAEEEVQRVWAREETRVARVKARSEAVIERAAQGIAVAE</sequence>
<dbReference type="CDD" id="cd00009">
    <property type="entry name" value="AAA"/>
    <property type="match status" value="1"/>
</dbReference>
<feature type="compositionally biased region" description="Pro residues" evidence="2">
    <location>
        <begin position="26"/>
        <end position="44"/>
    </location>
</feature>
<feature type="region of interest" description="Disordered" evidence="2">
    <location>
        <begin position="396"/>
        <end position="416"/>
    </location>
</feature>
<evidence type="ECO:0000259" key="3">
    <source>
        <dbReference type="SMART" id="SM00382"/>
    </source>
</evidence>
<keyword evidence="1" id="KW-0235">DNA replication</keyword>
<evidence type="ECO:0000313" key="5">
    <source>
        <dbReference type="Proteomes" id="UP001565368"/>
    </source>
</evidence>
<organism evidence="4 5">
    <name type="scientific">Vanrija albida</name>
    <dbReference type="NCBI Taxonomy" id="181172"/>
    <lineage>
        <taxon>Eukaryota</taxon>
        <taxon>Fungi</taxon>
        <taxon>Dikarya</taxon>
        <taxon>Basidiomycota</taxon>
        <taxon>Agaricomycotina</taxon>
        <taxon>Tremellomycetes</taxon>
        <taxon>Trichosporonales</taxon>
        <taxon>Trichosporonaceae</taxon>
        <taxon>Vanrija</taxon>
    </lineage>
</organism>
<protein>
    <submittedName>
        <fullName evidence="4">AAA ATPase</fullName>
    </submittedName>
</protein>
<dbReference type="PANTHER" id="PTHR10763">
    <property type="entry name" value="CELL DIVISION CONTROL PROTEIN 6-RELATED"/>
    <property type="match status" value="1"/>
</dbReference>
<evidence type="ECO:0000313" key="4">
    <source>
        <dbReference type="EMBL" id="KAL1406961.1"/>
    </source>
</evidence>
<dbReference type="EMBL" id="JBBXJM010000005">
    <property type="protein sequence ID" value="KAL1406961.1"/>
    <property type="molecule type" value="Genomic_DNA"/>
</dbReference>
<proteinExistence type="predicted"/>
<dbReference type="PANTHER" id="PTHR10763:SF26">
    <property type="entry name" value="CELL DIVISION CONTROL PROTEIN 6 HOMOLOG"/>
    <property type="match status" value="1"/>
</dbReference>
<evidence type="ECO:0000256" key="1">
    <source>
        <dbReference type="ARBA" id="ARBA00022705"/>
    </source>
</evidence>
<feature type="domain" description="AAA+ ATPase" evidence="3">
    <location>
        <begin position="467"/>
        <end position="616"/>
    </location>
</feature>
<feature type="region of interest" description="Disordered" evidence="2">
    <location>
        <begin position="334"/>
        <end position="355"/>
    </location>
</feature>
<name>A0ABR3PX04_9TREE</name>
<dbReference type="InterPro" id="IPR050311">
    <property type="entry name" value="ORC1/CDC6"/>
</dbReference>
<reference evidence="4 5" key="1">
    <citation type="submission" date="2023-08" db="EMBL/GenBank/DDBJ databases">
        <title>Annotated Genome Sequence of Vanrija albida AlHP1.</title>
        <authorList>
            <person name="Herzog R."/>
        </authorList>
    </citation>
    <scope>NUCLEOTIDE SEQUENCE [LARGE SCALE GENOMIC DNA]</scope>
    <source>
        <strain evidence="4 5">AlHP1</strain>
    </source>
</reference>
<dbReference type="SMART" id="SM00382">
    <property type="entry name" value="AAA"/>
    <property type="match status" value="1"/>
</dbReference>
<feature type="compositionally biased region" description="Low complexity" evidence="2">
    <location>
        <begin position="82"/>
        <end position="115"/>
    </location>
</feature>
<feature type="compositionally biased region" description="Pro residues" evidence="2">
    <location>
        <begin position="55"/>
        <end position="66"/>
    </location>
</feature>
<feature type="compositionally biased region" description="Low complexity" evidence="2">
    <location>
        <begin position="252"/>
        <end position="290"/>
    </location>
</feature>
<dbReference type="InterPro" id="IPR003959">
    <property type="entry name" value="ATPase_AAA_core"/>
</dbReference>
<accession>A0ABR3PX04</accession>
<dbReference type="InterPro" id="IPR003593">
    <property type="entry name" value="AAA+_ATPase"/>
</dbReference>
<feature type="region of interest" description="Disordered" evidence="2">
    <location>
        <begin position="1"/>
        <end position="145"/>
    </location>
</feature>
<dbReference type="RefSeq" id="XP_069206905.1">
    <property type="nucleotide sequence ID" value="XM_069354834.1"/>
</dbReference>
<keyword evidence="5" id="KW-1185">Reference proteome</keyword>